<sequence length="425" mass="47157">MDKSLALHRAKRFALACLLGSAVLFVAASLAPPSLWTALLRAMAEAAMVGALADWFAVTALFRRIPLPFLARHTAIIPRNKDRIADNLAVFVEEKFLSPQSLAGLVRRHDPAQRLSAWMAAPENAARLGGYMAQAVAGVLTLTDDRRIQAFVREALQAALGKLDLSRSLASILDTLTLDGRHQQLLDRAIVALAELLNREQTRAFIAERMVEWLQREYPKIEKLLPSNWIGEKSADTLADILDKLLTGIAEDPQHSLRQAFDRQLAGFVARLKEDPALRTRAEEIKREILQGEAVNAYVGSLWESLRQWLRQDLARPDSALHAQASAATQWIGRALQEDAQLRSSLNAHLEQAIASLSPDVAQLLTRHISDTIKQWDTAELSRQIELNIGRDLQYIRINGTLVGGLIGALLFGLSWLMQWLVHGG</sequence>
<dbReference type="Proteomes" id="UP000214747">
    <property type="component" value="Unassembled WGS sequence"/>
</dbReference>
<keyword evidence="3" id="KW-1185">Reference proteome</keyword>
<protein>
    <submittedName>
        <fullName evidence="2">DUF445 domain-containing protein</fullName>
    </submittedName>
</protein>
<keyword evidence="1" id="KW-0812">Transmembrane</keyword>
<evidence type="ECO:0000256" key="1">
    <source>
        <dbReference type="SAM" id="Phobius"/>
    </source>
</evidence>
<comment type="caution">
    <text evidence="2">The sequence shown here is derived from an EMBL/GenBank/DDBJ whole genome shotgun (WGS) entry which is preliminary data.</text>
</comment>
<name>A0A225SPA4_9BURK</name>
<keyword evidence="1" id="KW-1133">Transmembrane helix</keyword>
<evidence type="ECO:0000313" key="2">
    <source>
        <dbReference type="EMBL" id="OWY32311.1"/>
    </source>
</evidence>
<feature type="transmembrane region" description="Helical" evidence="1">
    <location>
        <begin position="401"/>
        <end position="422"/>
    </location>
</feature>
<accession>A0A225SPA4</accession>
<dbReference type="Pfam" id="PF04286">
    <property type="entry name" value="DUF445"/>
    <property type="match status" value="1"/>
</dbReference>
<dbReference type="EMBL" id="NJGV01000027">
    <property type="protein sequence ID" value="OWY32311.1"/>
    <property type="molecule type" value="Genomic_DNA"/>
</dbReference>
<keyword evidence="1" id="KW-0472">Membrane</keyword>
<feature type="transmembrane region" description="Helical" evidence="1">
    <location>
        <begin position="38"/>
        <end position="62"/>
    </location>
</feature>
<dbReference type="AlphaFoldDB" id="A0A225SPA4"/>
<reference evidence="2 3" key="1">
    <citation type="journal article" date="2010" name="Int. J. Syst. Evol. Microbiol.">
        <title>Reclassification of Herbaspirillum putei as a later heterotypic synonym of Herbaspirillum huttiense, with the description of H. huttiense subsp. huttiense subsp. nov. and H. huttiense subsp. putei subsp. nov., comb. nov., and description of Herbaspirillum aquaticum sp. nov.</title>
        <authorList>
            <person name="Dobritsa A.P."/>
            <person name="Reddy M.C."/>
            <person name="Samadpour M."/>
        </authorList>
    </citation>
    <scope>NUCLEOTIDE SEQUENCE [LARGE SCALE GENOMIC DNA]</scope>
    <source>
        <strain evidence="2 3">IEH 4430</strain>
    </source>
</reference>
<dbReference type="RefSeq" id="WP_088757142.1">
    <property type="nucleotide sequence ID" value="NZ_NJGV01000027.1"/>
</dbReference>
<dbReference type="PANTHER" id="PTHR38442:SF1">
    <property type="entry name" value="INNER MEMBRANE PROTEIN"/>
    <property type="match status" value="1"/>
</dbReference>
<dbReference type="PANTHER" id="PTHR38442">
    <property type="entry name" value="INNER MEMBRANE PROTEIN-RELATED"/>
    <property type="match status" value="1"/>
</dbReference>
<proteinExistence type="predicted"/>
<gene>
    <name evidence="2" type="ORF">CEJ45_21725</name>
</gene>
<dbReference type="GO" id="GO:0005886">
    <property type="term" value="C:plasma membrane"/>
    <property type="evidence" value="ECO:0007669"/>
    <property type="project" value="TreeGrafter"/>
</dbReference>
<organism evidence="2 3">
    <name type="scientific">Herbaspirillum aquaticum</name>
    <dbReference type="NCBI Taxonomy" id="568783"/>
    <lineage>
        <taxon>Bacteria</taxon>
        <taxon>Pseudomonadati</taxon>
        <taxon>Pseudomonadota</taxon>
        <taxon>Betaproteobacteria</taxon>
        <taxon>Burkholderiales</taxon>
        <taxon>Oxalobacteraceae</taxon>
        <taxon>Herbaspirillum</taxon>
    </lineage>
</organism>
<dbReference type="InterPro" id="IPR007383">
    <property type="entry name" value="DUF445"/>
</dbReference>
<evidence type="ECO:0000313" key="3">
    <source>
        <dbReference type="Proteomes" id="UP000214747"/>
    </source>
</evidence>